<evidence type="ECO:0000256" key="13">
    <source>
        <dbReference type="PIRSR" id="PIRSR004682-2"/>
    </source>
</evidence>
<evidence type="ECO:0000256" key="12">
    <source>
        <dbReference type="PIRSR" id="PIRSR004682-1"/>
    </source>
</evidence>
<evidence type="ECO:0000313" key="17">
    <source>
        <dbReference type="Proteomes" id="UP000471031"/>
    </source>
</evidence>
<dbReference type="InterPro" id="IPR023214">
    <property type="entry name" value="HAD_sf"/>
</dbReference>
<dbReference type="AlphaFoldDB" id="A0A845L9X5"/>
<dbReference type="NCBIfam" id="TIGR00213">
    <property type="entry name" value="GmhB_yaeD"/>
    <property type="match status" value="1"/>
</dbReference>
<feature type="binding site" evidence="13">
    <location>
        <begin position="56"/>
        <end position="59"/>
    </location>
    <ligand>
        <name>substrate</name>
    </ligand>
</feature>
<feature type="binding site" evidence="15">
    <location>
        <position position="112"/>
    </location>
    <ligand>
        <name>Zn(2+)</name>
        <dbReference type="ChEBI" id="CHEBI:29105"/>
    </ligand>
</feature>
<dbReference type="PANTHER" id="PTHR42891:SF1">
    <property type="entry name" value="D-GLYCERO-BETA-D-MANNO-HEPTOSE-1,7-BISPHOSPHATE 7-PHOSPHATASE"/>
    <property type="match status" value="1"/>
</dbReference>
<comment type="pathway">
    <text evidence="9">Nucleotide-sugar biosynthesis; GDP-D-glycero-alpha-D-manno-heptose biosynthesis; GDP-D-glycero-alpha-D-manno-heptose from D-glycero-alpha-D-manno-heptose 7-phosphate: step 2/3.</text>
</comment>
<dbReference type="InterPro" id="IPR004446">
    <property type="entry name" value="Heptose_bisP_phosphatase"/>
</dbReference>
<evidence type="ECO:0000313" key="16">
    <source>
        <dbReference type="EMBL" id="MZP43018.1"/>
    </source>
</evidence>
<feature type="binding site" evidence="15">
    <location>
        <position position="139"/>
    </location>
    <ligand>
        <name>Mg(2+)</name>
        <dbReference type="ChEBI" id="CHEBI:18420"/>
    </ligand>
</feature>
<dbReference type="PIRSF" id="PIRSF004682">
    <property type="entry name" value="GmhB"/>
    <property type="match status" value="1"/>
</dbReference>
<evidence type="ECO:0000256" key="15">
    <source>
        <dbReference type="PIRSR" id="PIRSR004682-4"/>
    </source>
</evidence>
<keyword evidence="5 15" id="KW-0862">Zinc</keyword>
<evidence type="ECO:0000256" key="7">
    <source>
        <dbReference type="ARBA" id="ARBA00051130"/>
    </source>
</evidence>
<evidence type="ECO:0000256" key="6">
    <source>
        <dbReference type="ARBA" id="ARBA00023277"/>
    </source>
</evidence>
<feature type="binding site" evidence="13">
    <location>
        <begin position="22"/>
        <end position="25"/>
    </location>
    <ligand>
        <name>substrate</name>
    </ligand>
</feature>
<dbReference type="InterPro" id="IPR006549">
    <property type="entry name" value="HAD-SF_hydro_IIIA"/>
</dbReference>
<feature type="binding site" evidence="13">
    <location>
        <begin position="113"/>
        <end position="114"/>
    </location>
    <ligand>
        <name>substrate</name>
    </ligand>
</feature>
<sequence length="177" mass="20149">MNDTKPKRKAVFFDRDGVINQDIGYLYKIEDFVWNEGAQAAIKRLHQAGYLVIVVTNQSGVARGYYEEAQVVQLHQWMNEELGKVGAHIDDFFYCPHHPEAKVEAYRKRCDCRKPAPGMLVRAQAKWNIDFNDSFLVGDKPRDIEAANRANVAGYLFEGGSLCSFIDGILRSIYKSL</sequence>
<gene>
    <name evidence="16" type="primary">gmhB</name>
    <name evidence="16" type="ORF">GTO89_08215</name>
</gene>
<accession>A0A845L9X5</accession>
<evidence type="ECO:0000256" key="2">
    <source>
        <dbReference type="ARBA" id="ARBA00022490"/>
    </source>
</evidence>
<evidence type="ECO:0000256" key="3">
    <source>
        <dbReference type="ARBA" id="ARBA00022723"/>
    </source>
</evidence>
<feature type="binding site" evidence="15">
    <location>
        <position position="110"/>
    </location>
    <ligand>
        <name>Zn(2+)</name>
        <dbReference type="ChEBI" id="CHEBI:29105"/>
    </ligand>
</feature>
<evidence type="ECO:0000256" key="1">
    <source>
        <dbReference type="ARBA" id="ARBA00004496"/>
    </source>
</evidence>
<keyword evidence="4 11" id="KW-0378">Hydrolase</keyword>
<dbReference type="GO" id="GO:0005737">
    <property type="term" value="C:cytoplasm"/>
    <property type="evidence" value="ECO:0007669"/>
    <property type="project" value="UniProtKB-SubCell"/>
</dbReference>
<dbReference type="FunFam" id="3.40.50.1000:FF:000037">
    <property type="entry name" value="D,D-heptose 1,7-bisphosphate phosphatase"/>
    <property type="match status" value="1"/>
</dbReference>
<comment type="caution">
    <text evidence="16">The sequence shown here is derived from an EMBL/GenBank/DDBJ whole genome shotgun (WGS) entry which is preliminary data.</text>
</comment>
<feature type="active site" description="Nucleophile" evidence="12">
    <location>
        <position position="14"/>
    </location>
</feature>
<dbReference type="Gene3D" id="3.40.50.1000">
    <property type="entry name" value="HAD superfamily/HAD-like"/>
    <property type="match status" value="1"/>
</dbReference>
<dbReference type="NCBIfam" id="TIGR01662">
    <property type="entry name" value="HAD-SF-IIIA"/>
    <property type="match status" value="1"/>
</dbReference>
<dbReference type="PANTHER" id="PTHR42891">
    <property type="entry name" value="D-GLYCERO-BETA-D-MANNO-HEPTOSE-1,7-BISPHOSPHATE 7-PHOSPHATASE"/>
    <property type="match status" value="1"/>
</dbReference>
<dbReference type="Pfam" id="PF13242">
    <property type="entry name" value="Hydrolase_like"/>
    <property type="match status" value="1"/>
</dbReference>
<comment type="cofactor">
    <cofactor evidence="15">
        <name>Zn(2+)</name>
        <dbReference type="ChEBI" id="CHEBI:29105"/>
    </cofactor>
</comment>
<organism evidence="16 17">
    <name type="scientific">Heliomicrobium gestii</name>
    <name type="common">Heliobacterium gestii</name>
    <dbReference type="NCBI Taxonomy" id="2699"/>
    <lineage>
        <taxon>Bacteria</taxon>
        <taxon>Bacillati</taxon>
        <taxon>Bacillota</taxon>
        <taxon>Clostridia</taxon>
        <taxon>Eubacteriales</taxon>
        <taxon>Heliobacteriaceae</taxon>
        <taxon>Heliomicrobium</taxon>
    </lineage>
</organism>
<feature type="active site" description="Proton donor" evidence="12">
    <location>
        <position position="16"/>
    </location>
</feature>
<dbReference type="EMBL" id="WXEX01000006">
    <property type="protein sequence ID" value="MZP43018.1"/>
    <property type="molecule type" value="Genomic_DNA"/>
</dbReference>
<reference evidence="16 17" key="1">
    <citation type="submission" date="2020-01" db="EMBL/GenBank/DDBJ databases">
        <title>Whole genome sequence of Heliobacterium gestii DSM 11169.</title>
        <authorList>
            <person name="Kyndt J.A."/>
            <person name="Meyer T.E."/>
        </authorList>
    </citation>
    <scope>NUCLEOTIDE SEQUENCE [LARGE SCALE GENOMIC DNA]</scope>
    <source>
        <strain evidence="16 17">DSM 11169</strain>
    </source>
</reference>
<keyword evidence="15" id="KW-0460">Magnesium</keyword>
<dbReference type="OrthoDB" id="9801899at2"/>
<dbReference type="RefSeq" id="WP_161261595.1">
    <property type="nucleotide sequence ID" value="NZ_JAFBDC010000005.1"/>
</dbReference>
<feature type="binding site" evidence="15">
    <location>
        <position position="140"/>
    </location>
    <ligand>
        <name>Mg(2+)</name>
        <dbReference type="ChEBI" id="CHEBI:18420"/>
    </ligand>
</feature>
<evidence type="ECO:0000256" key="5">
    <source>
        <dbReference type="ARBA" id="ARBA00022833"/>
    </source>
</evidence>
<dbReference type="GO" id="GO:0046872">
    <property type="term" value="F:metal ion binding"/>
    <property type="evidence" value="ECO:0007669"/>
    <property type="project" value="UniProtKB-KW"/>
</dbReference>
<evidence type="ECO:0000256" key="8">
    <source>
        <dbReference type="ARBA" id="ARBA00058363"/>
    </source>
</evidence>
<keyword evidence="17" id="KW-1185">Reference proteome</keyword>
<feature type="site" description="Contributes to substrate recognition" evidence="14">
    <location>
        <position position="113"/>
    </location>
</feature>
<evidence type="ECO:0000256" key="4">
    <source>
        <dbReference type="ARBA" id="ARBA00022801"/>
    </source>
</evidence>
<evidence type="ECO:0000256" key="11">
    <source>
        <dbReference type="PIRNR" id="PIRNR004682"/>
    </source>
</evidence>
<feature type="binding site" evidence="15">
    <location>
        <position position="97"/>
    </location>
    <ligand>
        <name>Zn(2+)</name>
        <dbReference type="ChEBI" id="CHEBI:29105"/>
    </ligand>
</feature>
<feature type="binding site" evidence="13">
    <location>
        <begin position="14"/>
        <end position="16"/>
    </location>
    <ligand>
        <name>substrate</name>
    </ligand>
</feature>
<dbReference type="GO" id="GO:0005975">
    <property type="term" value="P:carbohydrate metabolic process"/>
    <property type="evidence" value="ECO:0007669"/>
    <property type="project" value="InterPro"/>
</dbReference>
<dbReference type="NCBIfam" id="NF006506">
    <property type="entry name" value="PRK08942.1"/>
    <property type="match status" value="1"/>
</dbReference>
<feature type="binding site" evidence="15">
    <location>
        <position position="16"/>
    </location>
    <ligand>
        <name>Mg(2+)</name>
        <dbReference type="ChEBI" id="CHEBI:18420"/>
    </ligand>
</feature>
<dbReference type="SUPFAM" id="SSF56784">
    <property type="entry name" value="HAD-like"/>
    <property type="match status" value="1"/>
</dbReference>
<feature type="binding site" evidence="13">
    <location>
        <position position="140"/>
    </location>
    <ligand>
        <name>substrate</name>
    </ligand>
</feature>
<feature type="binding site" evidence="15">
    <location>
        <position position="14"/>
    </location>
    <ligand>
        <name>Mg(2+)</name>
        <dbReference type="ChEBI" id="CHEBI:18420"/>
    </ligand>
</feature>
<comment type="cofactor">
    <cofactor evidence="15">
        <name>Mg(2+)</name>
        <dbReference type="ChEBI" id="CHEBI:18420"/>
    </cofactor>
</comment>
<dbReference type="NCBIfam" id="TIGR01656">
    <property type="entry name" value="Histidinol-ppas"/>
    <property type="match status" value="1"/>
</dbReference>
<proteinExistence type="inferred from homology"/>
<dbReference type="InterPro" id="IPR036412">
    <property type="entry name" value="HAD-like_sf"/>
</dbReference>
<dbReference type="InterPro" id="IPR006543">
    <property type="entry name" value="Histidinol-phos"/>
</dbReference>
<keyword evidence="3 15" id="KW-0479">Metal-binding</keyword>
<dbReference type="EC" id="3.1.3.-" evidence="11"/>
<dbReference type="GO" id="GO:0016791">
    <property type="term" value="F:phosphatase activity"/>
    <property type="evidence" value="ECO:0007669"/>
    <property type="project" value="InterPro"/>
</dbReference>
<comment type="similarity">
    <text evidence="10 11">Belongs to the gmhB family.</text>
</comment>
<comment type="catalytic activity">
    <reaction evidence="7">
        <text>D-glycero-alpha-D-manno-heptose 1,7-bisphosphate + H2O = D-glycero-alpha-D-manno-heptose 1-phosphate + phosphate</text>
        <dbReference type="Rhea" id="RHEA:28522"/>
        <dbReference type="ChEBI" id="CHEBI:15377"/>
        <dbReference type="ChEBI" id="CHEBI:43474"/>
        <dbReference type="ChEBI" id="CHEBI:60207"/>
        <dbReference type="ChEBI" id="CHEBI:61574"/>
        <dbReference type="EC" id="3.1.3.83"/>
    </reaction>
</comment>
<feature type="binding site" evidence="15">
    <location>
        <position position="95"/>
    </location>
    <ligand>
        <name>Zn(2+)</name>
        <dbReference type="ChEBI" id="CHEBI:29105"/>
    </ligand>
</feature>
<dbReference type="Proteomes" id="UP000471031">
    <property type="component" value="Unassembled WGS sequence"/>
</dbReference>
<feature type="site" description="Stabilizes the phosphoryl group" evidence="14">
    <location>
        <position position="56"/>
    </location>
</feature>
<dbReference type="CDD" id="cd07503">
    <property type="entry name" value="HAD_HisB-N"/>
    <property type="match status" value="1"/>
</dbReference>
<comment type="function">
    <text evidence="8">Converts the D-glycero-alpha-D-manno-heptose 1,7-bisphosphate intermediate into D-glycero-alpha-D-manno-heptose 1-phosphate by removing the phosphate group at the C-7 position.</text>
</comment>
<evidence type="ECO:0000256" key="14">
    <source>
        <dbReference type="PIRSR" id="PIRSR004682-3"/>
    </source>
</evidence>
<comment type="subcellular location">
    <subcellularLocation>
        <location evidence="1 11">Cytoplasm</location>
    </subcellularLocation>
</comment>
<keyword evidence="6 11" id="KW-0119">Carbohydrate metabolism</keyword>
<evidence type="ECO:0000256" key="10">
    <source>
        <dbReference type="ARBA" id="ARBA00061616"/>
    </source>
</evidence>
<protein>
    <recommendedName>
        <fullName evidence="11">D,D-heptose 1,7-bisphosphate phosphatase</fullName>
        <ecNumber evidence="11">3.1.3.-</ecNumber>
    </recommendedName>
</protein>
<keyword evidence="2 11" id="KW-0963">Cytoplasm</keyword>
<name>A0A845L9X5_HELGE</name>
<feature type="site" description="Stabilizes the phosphoryl group" evidence="14">
    <location>
        <position position="114"/>
    </location>
</feature>
<evidence type="ECO:0000256" key="9">
    <source>
        <dbReference type="ARBA" id="ARBA00060656"/>
    </source>
</evidence>